<proteinExistence type="predicted"/>
<dbReference type="Proteomes" id="UP000237061">
    <property type="component" value="Unassembled WGS sequence"/>
</dbReference>
<dbReference type="InterPro" id="IPR020476">
    <property type="entry name" value="Nudix_hydrolase"/>
</dbReference>
<evidence type="ECO:0000313" key="4">
    <source>
        <dbReference type="EMBL" id="POH73182.1"/>
    </source>
</evidence>
<keyword evidence="5" id="KW-1185">Reference proteome</keyword>
<dbReference type="AlphaFoldDB" id="A0A2S3ZW53"/>
<dbReference type="PANTHER" id="PTHR43046:SF2">
    <property type="entry name" value="8-OXO-DGTP DIPHOSPHATASE-RELATED"/>
    <property type="match status" value="1"/>
</dbReference>
<reference evidence="4 5" key="1">
    <citation type="submission" date="2018-01" db="EMBL/GenBank/DDBJ databases">
        <title>Arthrobacter sp. nov., from glaciers in China.</title>
        <authorList>
            <person name="Liu Q."/>
            <person name="Xin Y.-H."/>
        </authorList>
    </citation>
    <scope>NUCLEOTIDE SEQUENCE [LARGE SCALE GENOMIC DNA]</scope>
    <source>
        <strain evidence="4 5">HLT2-12-2</strain>
    </source>
</reference>
<evidence type="ECO:0000313" key="5">
    <source>
        <dbReference type="Proteomes" id="UP000237061"/>
    </source>
</evidence>
<feature type="domain" description="Nudix hydrolase" evidence="3">
    <location>
        <begin position="12"/>
        <end position="154"/>
    </location>
</feature>
<dbReference type="PROSITE" id="PS51462">
    <property type="entry name" value="NUDIX"/>
    <property type="match status" value="1"/>
</dbReference>
<evidence type="ECO:0000256" key="2">
    <source>
        <dbReference type="ARBA" id="ARBA00022801"/>
    </source>
</evidence>
<evidence type="ECO:0000259" key="3">
    <source>
        <dbReference type="PROSITE" id="PS51462"/>
    </source>
</evidence>
<dbReference type="RefSeq" id="WP_103465926.1">
    <property type="nucleotide sequence ID" value="NZ_PPXC01000008.1"/>
</dbReference>
<dbReference type="InterPro" id="IPR015797">
    <property type="entry name" value="NUDIX_hydrolase-like_dom_sf"/>
</dbReference>
<dbReference type="PANTHER" id="PTHR43046">
    <property type="entry name" value="GDP-MANNOSE MANNOSYL HYDROLASE"/>
    <property type="match status" value="1"/>
</dbReference>
<protein>
    <submittedName>
        <fullName evidence="4">NUDIX hydrolase</fullName>
    </submittedName>
</protein>
<dbReference type="Gene3D" id="3.90.79.10">
    <property type="entry name" value="Nucleoside Triphosphate Pyrophosphohydrolase"/>
    <property type="match status" value="1"/>
</dbReference>
<dbReference type="EMBL" id="PPXC01000008">
    <property type="protein sequence ID" value="POH73182.1"/>
    <property type="molecule type" value="Genomic_DNA"/>
</dbReference>
<organism evidence="4 5">
    <name type="scientific">Arthrobacter glacialis</name>
    <dbReference type="NCBI Taxonomy" id="1664"/>
    <lineage>
        <taxon>Bacteria</taxon>
        <taxon>Bacillati</taxon>
        <taxon>Actinomycetota</taxon>
        <taxon>Actinomycetes</taxon>
        <taxon>Micrococcales</taxon>
        <taxon>Micrococcaceae</taxon>
        <taxon>Arthrobacter</taxon>
    </lineage>
</organism>
<dbReference type="PRINTS" id="PR00502">
    <property type="entry name" value="NUDIXFAMILY"/>
</dbReference>
<accession>A0A2S3ZW53</accession>
<name>A0A2S3ZW53_ARTGL</name>
<keyword evidence="2 4" id="KW-0378">Hydrolase</keyword>
<dbReference type="Pfam" id="PF00293">
    <property type="entry name" value="NUDIX"/>
    <property type="match status" value="1"/>
</dbReference>
<dbReference type="GO" id="GO:0016787">
    <property type="term" value="F:hydrolase activity"/>
    <property type="evidence" value="ECO:0007669"/>
    <property type="project" value="UniProtKB-KW"/>
</dbReference>
<comment type="cofactor">
    <cofactor evidence="1">
        <name>Mg(2+)</name>
        <dbReference type="ChEBI" id="CHEBI:18420"/>
    </cofactor>
</comment>
<evidence type="ECO:0000256" key="1">
    <source>
        <dbReference type="ARBA" id="ARBA00001946"/>
    </source>
</evidence>
<sequence>MGHIGSYLWKIRQHLGSQLVLLPGAQGLVLGQEGHALFQRRADNGVWELPAGGCEPGQSFRTAAVAELFEETGLVAKIEDLEPFACLSDPSIHTLTYPNGDQVQAFAMCFVLASWEGSLSAEESEVSDLGFFPLIDPPSPTHAPTLEVLKLYALFRETGVFQAN</sequence>
<dbReference type="SUPFAM" id="SSF55811">
    <property type="entry name" value="Nudix"/>
    <property type="match status" value="1"/>
</dbReference>
<gene>
    <name evidence="4" type="ORF">CVS27_11710</name>
</gene>
<dbReference type="InterPro" id="IPR000086">
    <property type="entry name" value="NUDIX_hydrolase_dom"/>
</dbReference>
<comment type="caution">
    <text evidence="4">The sequence shown here is derived from an EMBL/GenBank/DDBJ whole genome shotgun (WGS) entry which is preliminary data.</text>
</comment>